<keyword evidence="5 9" id="KW-1133">Transmembrane helix</keyword>
<keyword evidence="6 9" id="KW-0472">Membrane</keyword>
<dbReference type="Proteomes" id="UP000192223">
    <property type="component" value="Unplaced"/>
</dbReference>
<accession>A0A1W4WNG3</accession>
<gene>
    <name evidence="11" type="primary">LOC108734486</name>
</gene>
<dbReference type="AlphaFoldDB" id="A0A1W4WNG3"/>
<keyword evidence="4" id="KW-0552">Olfaction</keyword>
<evidence type="ECO:0000313" key="10">
    <source>
        <dbReference type="Proteomes" id="UP000192223"/>
    </source>
</evidence>
<evidence type="ECO:0000256" key="6">
    <source>
        <dbReference type="ARBA" id="ARBA00023136"/>
    </source>
</evidence>
<keyword evidence="2" id="KW-0716">Sensory transduction</keyword>
<comment type="subcellular location">
    <subcellularLocation>
        <location evidence="1">Membrane</location>
        <topology evidence="1">Multi-pass membrane protein</topology>
    </subcellularLocation>
</comment>
<dbReference type="Pfam" id="PF02949">
    <property type="entry name" value="7tm_6"/>
    <property type="match status" value="1"/>
</dbReference>
<dbReference type="RefSeq" id="XP_018321575.1">
    <property type="nucleotide sequence ID" value="XM_018466073.1"/>
</dbReference>
<evidence type="ECO:0000256" key="2">
    <source>
        <dbReference type="ARBA" id="ARBA00022606"/>
    </source>
</evidence>
<organism evidence="10 11">
    <name type="scientific">Agrilus planipennis</name>
    <name type="common">Emerald ash borer</name>
    <name type="synonym">Agrilus marcopoli</name>
    <dbReference type="NCBI Taxonomy" id="224129"/>
    <lineage>
        <taxon>Eukaryota</taxon>
        <taxon>Metazoa</taxon>
        <taxon>Ecdysozoa</taxon>
        <taxon>Arthropoda</taxon>
        <taxon>Hexapoda</taxon>
        <taxon>Insecta</taxon>
        <taxon>Pterygota</taxon>
        <taxon>Neoptera</taxon>
        <taxon>Endopterygota</taxon>
        <taxon>Coleoptera</taxon>
        <taxon>Polyphaga</taxon>
        <taxon>Elateriformia</taxon>
        <taxon>Buprestoidea</taxon>
        <taxon>Buprestidae</taxon>
        <taxon>Agrilinae</taxon>
        <taxon>Agrilus</taxon>
    </lineage>
</organism>
<name>A0A1W4WNG3_AGRPL</name>
<dbReference type="GeneID" id="108734486"/>
<evidence type="ECO:0000256" key="1">
    <source>
        <dbReference type="ARBA" id="ARBA00004141"/>
    </source>
</evidence>
<protein>
    <submittedName>
        <fullName evidence="11">Uncharacterized protein LOC108734486</fullName>
    </submittedName>
</protein>
<evidence type="ECO:0000256" key="3">
    <source>
        <dbReference type="ARBA" id="ARBA00022692"/>
    </source>
</evidence>
<evidence type="ECO:0000256" key="8">
    <source>
        <dbReference type="ARBA" id="ARBA00023224"/>
    </source>
</evidence>
<feature type="transmembrane region" description="Helical" evidence="9">
    <location>
        <begin position="49"/>
        <end position="69"/>
    </location>
</feature>
<evidence type="ECO:0000256" key="7">
    <source>
        <dbReference type="ARBA" id="ARBA00023170"/>
    </source>
</evidence>
<dbReference type="InParanoid" id="A0A1W4WNG3"/>
<dbReference type="GO" id="GO:0007165">
    <property type="term" value="P:signal transduction"/>
    <property type="evidence" value="ECO:0007669"/>
    <property type="project" value="UniProtKB-KW"/>
</dbReference>
<keyword evidence="8" id="KW-0807">Transducer</keyword>
<dbReference type="GO" id="GO:0005549">
    <property type="term" value="F:odorant binding"/>
    <property type="evidence" value="ECO:0007669"/>
    <property type="project" value="InterPro"/>
</dbReference>
<dbReference type="InterPro" id="IPR004117">
    <property type="entry name" value="7tm6_olfct_rcpt"/>
</dbReference>
<evidence type="ECO:0000256" key="4">
    <source>
        <dbReference type="ARBA" id="ARBA00022725"/>
    </source>
</evidence>
<keyword evidence="7" id="KW-0675">Receptor</keyword>
<dbReference type="KEGG" id="apln:108734486"/>
<evidence type="ECO:0000256" key="5">
    <source>
        <dbReference type="ARBA" id="ARBA00022989"/>
    </source>
</evidence>
<sequence>MHSRCAEQLKNSFQFPNEEALNLKMAVNIKVCAIYLDEMLQFYGCIERVYRMVMLLNSSWSICTVGLSLMSVLDSPNLDEAIAGLGVIFVVSIGKTFMYCYCGNRLTSMILKASYSLAVFKRS</sequence>
<dbReference type="GO" id="GO:0004984">
    <property type="term" value="F:olfactory receptor activity"/>
    <property type="evidence" value="ECO:0007669"/>
    <property type="project" value="InterPro"/>
</dbReference>
<keyword evidence="3 9" id="KW-0812">Transmembrane</keyword>
<reference evidence="11" key="1">
    <citation type="submission" date="2025-08" db="UniProtKB">
        <authorList>
            <consortium name="RefSeq"/>
        </authorList>
    </citation>
    <scope>IDENTIFICATION</scope>
    <source>
        <tissue evidence="11">Entire body</tissue>
    </source>
</reference>
<keyword evidence="10" id="KW-1185">Reference proteome</keyword>
<dbReference type="GO" id="GO:0016020">
    <property type="term" value="C:membrane"/>
    <property type="evidence" value="ECO:0007669"/>
    <property type="project" value="UniProtKB-SubCell"/>
</dbReference>
<proteinExistence type="predicted"/>
<evidence type="ECO:0000313" key="11">
    <source>
        <dbReference type="RefSeq" id="XP_018321575.1"/>
    </source>
</evidence>
<feature type="transmembrane region" description="Helical" evidence="9">
    <location>
        <begin position="81"/>
        <end position="102"/>
    </location>
</feature>
<evidence type="ECO:0000256" key="9">
    <source>
        <dbReference type="SAM" id="Phobius"/>
    </source>
</evidence>